<gene>
    <name evidence="2" type="ORF">BB559_006437</name>
</gene>
<dbReference type="PANTHER" id="PTHR28674:SF1">
    <property type="entry name" value="NOP PROTEIN CHAPERONE 1"/>
    <property type="match status" value="1"/>
</dbReference>
<feature type="compositionally biased region" description="Polar residues" evidence="1">
    <location>
        <begin position="112"/>
        <end position="125"/>
    </location>
</feature>
<keyword evidence="3" id="KW-1185">Reference proteome</keyword>
<dbReference type="EMBL" id="MBFT01000865">
    <property type="protein sequence ID" value="PVU86681.1"/>
    <property type="molecule type" value="Genomic_DNA"/>
</dbReference>
<feature type="region of interest" description="Disordered" evidence="1">
    <location>
        <begin position="141"/>
        <end position="160"/>
    </location>
</feature>
<reference evidence="2 3" key="1">
    <citation type="journal article" date="2018" name="MBio">
        <title>Comparative Genomics Reveals the Core Gene Toolbox for the Fungus-Insect Symbiosis.</title>
        <authorList>
            <person name="Wang Y."/>
            <person name="Stata M."/>
            <person name="Wang W."/>
            <person name="Stajich J.E."/>
            <person name="White M.M."/>
            <person name="Moncalvo J.M."/>
        </authorList>
    </citation>
    <scope>NUCLEOTIDE SEQUENCE [LARGE SCALE GENOMIC DNA]</scope>
    <source>
        <strain evidence="2 3">AUS-77-4</strain>
    </source>
</reference>
<name>A0A2T9Y2X0_9FUNG</name>
<dbReference type="InterPro" id="IPR027921">
    <property type="entry name" value="NOPCHAP1"/>
</dbReference>
<comment type="caution">
    <text evidence="2">The sequence shown here is derived from an EMBL/GenBank/DDBJ whole genome shotgun (WGS) entry which is preliminary data.</text>
</comment>
<accession>A0A2T9Y2X0</accession>
<evidence type="ECO:0000256" key="1">
    <source>
        <dbReference type="SAM" id="MobiDB-lite"/>
    </source>
</evidence>
<dbReference type="AlphaFoldDB" id="A0A2T9Y2X0"/>
<dbReference type="GO" id="GO:0062064">
    <property type="term" value="F:box C/D methylation guide snoRNP complex binding"/>
    <property type="evidence" value="ECO:0007669"/>
    <property type="project" value="TreeGrafter"/>
</dbReference>
<dbReference type="OrthoDB" id="1112980at2759"/>
<feature type="compositionally biased region" description="Basic and acidic residues" evidence="1">
    <location>
        <begin position="94"/>
        <end position="110"/>
    </location>
</feature>
<dbReference type="PANTHER" id="PTHR28674">
    <property type="entry name" value="SIMILAR TO DNA SEGMENT, CHR 10, WAYNE STATE UNIVERSITY 102,-EXPRESSED"/>
    <property type="match status" value="1"/>
</dbReference>
<dbReference type="Pfam" id="PF15370">
    <property type="entry name" value="NOPCHAP1"/>
    <property type="match status" value="1"/>
</dbReference>
<proteinExistence type="predicted"/>
<evidence type="ECO:0000313" key="3">
    <source>
        <dbReference type="Proteomes" id="UP000245699"/>
    </source>
</evidence>
<dbReference type="GO" id="GO:0000492">
    <property type="term" value="P:box C/D snoRNP assembly"/>
    <property type="evidence" value="ECO:0007669"/>
    <property type="project" value="InterPro"/>
</dbReference>
<dbReference type="Proteomes" id="UP000245699">
    <property type="component" value="Unassembled WGS sequence"/>
</dbReference>
<protein>
    <submittedName>
        <fullName evidence="2">Uncharacterized protein</fullName>
    </submittedName>
</protein>
<evidence type="ECO:0000313" key="2">
    <source>
        <dbReference type="EMBL" id="PVU86681.1"/>
    </source>
</evidence>
<feature type="region of interest" description="Disordered" evidence="1">
    <location>
        <begin position="68"/>
        <end position="134"/>
    </location>
</feature>
<feature type="compositionally biased region" description="Basic residues" evidence="1">
    <location>
        <begin position="80"/>
        <end position="93"/>
    </location>
</feature>
<organism evidence="2 3">
    <name type="scientific">Furculomyces boomerangus</name>
    <dbReference type="NCBI Taxonomy" id="61424"/>
    <lineage>
        <taxon>Eukaryota</taxon>
        <taxon>Fungi</taxon>
        <taxon>Fungi incertae sedis</taxon>
        <taxon>Zoopagomycota</taxon>
        <taxon>Kickxellomycotina</taxon>
        <taxon>Harpellomycetes</taxon>
        <taxon>Harpellales</taxon>
        <taxon>Harpellaceae</taxon>
        <taxon>Furculomyces</taxon>
    </lineage>
</organism>
<dbReference type="STRING" id="61424.A0A2T9Y2X0"/>
<sequence length="160" mass="18265">MDPPSSLLDKLKSFLPLMEQENKTLEESIKIDPKKHLLETDGMGKEYIEMDLGLGVFDVTDGLKDNVSGIDTIILPEPKKKNKSKKKSKKSKKEKKENESDTSDESRESETVQNFTLECISSHTSEASEDENGKEKFIKDLLSEKSKQKERKHKIEVIEH</sequence>